<dbReference type="InterPro" id="IPR050188">
    <property type="entry name" value="RluA_PseudoU_synthase"/>
</dbReference>
<keyword evidence="4" id="KW-1185">Reference proteome</keyword>
<name>A0A410H4H1_9GAMM</name>
<dbReference type="SUPFAM" id="SSF55120">
    <property type="entry name" value="Pseudouridine synthase"/>
    <property type="match status" value="1"/>
</dbReference>
<sequence>MTTTPDIEKTTETPFECHFTLAQEQSLLDALQTHLPDGVTFSNQALKRFCQQGAVWVAEPLKKTDANSDTPKLTRPGRIRRAKKVLPAGSEVSFYYNPTVLSSEIPSPVLIADEQTYSVWYKPKGVLSQGSKWGDHTTLYRWVESEYHFEQPPHQRPCWPIHRLDKATDGLMLLAHNKKTAQQLAQRFERTNAEDEPDEPRQPHIRKIYQAWVKGEFPPDTVTLDAPIDGKAARSHVTRLAYDAERHQSRVEVTIDTGRKHQIRIHLAQAGFPIIGDRLHGDADENAPDLQLTAVRLTLLSENGEMEQDYRLPDALNTLIA</sequence>
<gene>
    <name evidence="3" type="ORF">EPV75_09180</name>
</gene>
<accession>A0A410H4H1</accession>
<dbReference type="GO" id="GO:0003723">
    <property type="term" value="F:RNA binding"/>
    <property type="evidence" value="ECO:0007669"/>
    <property type="project" value="InterPro"/>
</dbReference>
<dbReference type="RefSeq" id="WP_128385180.1">
    <property type="nucleotide sequence ID" value="NZ_CP035033.1"/>
</dbReference>
<evidence type="ECO:0000259" key="2">
    <source>
        <dbReference type="Pfam" id="PF00849"/>
    </source>
</evidence>
<dbReference type="InterPro" id="IPR020103">
    <property type="entry name" value="PsdUridine_synth_cat_dom_sf"/>
</dbReference>
<dbReference type="KEGG" id="htr:EPV75_09180"/>
<dbReference type="EMBL" id="CP035033">
    <property type="protein sequence ID" value="QAB15832.1"/>
    <property type="molecule type" value="Genomic_DNA"/>
</dbReference>
<dbReference type="Proteomes" id="UP000285478">
    <property type="component" value="Chromosome"/>
</dbReference>
<feature type="domain" description="Pseudouridine synthase RsuA/RluA-like" evidence="2">
    <location>
        <begin position="117"/>
        <end position="269"/>
    </location>
</feature>
<comment type="similarity">
    <text evidence="1">Belongs to the pseudouridine synthase RluA family.</text>
</comment>
<dbReference type="GO" id="GO:0140098">
    <property type="term" value="F:catalytic activity, acting on RNA"/>
    <property type="evidence" value="ECO:0007669"/>
    <property type="project" value="UniProtKB-ARBA"/>
</dbReference>
<dbReference type="InterPro" id="IPR006145">
    <property type="entry name" value="PsdUridine_synth_RsuA/RluA"/>
</dbReference>
<organism evidence="3 4">
    <name type="scientific">Hydrogenovibrio thermophilus</name>
    <dbReference type="NCBI Taxonomy" id="265883"/>
    <lineage>
        <taxon>Bacteria</taxon>
        <taxon>Pseudomonadati</taxon>
        <taxon>Pseudomonadota</taxon>
        <taxon>Gammaproteobacteria</taxon>
        <taxon>Thiotrichales</taxon>
        <taxon>Piscirickettsiaceae</taxon>
        <taxon>Hydrogenovibrio</taxon>
    </lineage>
</organism>
<protein>
    <submittedName>
        <fullName evidence="3">RNA pseudouridine synthase</fullName>
    </submittedName>
</protein>
<dbReference type="Pfam" id="PF00849">
    <property type="entry name" value="PseudoU_synth_2"/>
    <property type="match status" value="1"/>
</dbReference>
<dbReference type="Gene3D" id="3.30.2350.10">
    <property type="entry name" value="Pseudouridine synthase"/>
    <property type="match status" value="1"/>
</dbReference>
<evidence type="ECO:0000313" key="4">
    <source>
        <dbReference type="Proteomes" id="UP000285478"/>
    </source>
</evidence>
<dbReference type="GO" id="GO:0009982">
    <property type="term" value="F:pseudouridine synthase activity"/>
    <property type="evidence" value="ECO:0007669"/>
    <property type="project" value="InterPro"/>
</dbReference>
<dbReference type="PANTHER" id="PTHR21600:SF87">
    <property type="entry name" value="RNA PSEUDOURIDYLATE SYNTHASE DOMAIN-CONTAINING PROTEIN 1"/>
    <property type="match status" value="1"/>
</dbReference>
<dbReference type="CDD" id="cd02869">
    <property type="entry name" value="PseudoU_synth_RluA_like"/>
    <property type="match status" value="1"/>
</dbReference>
<evidence type="ECO:0000313" key="3">
    <source>
        <dbReference type="EMBL" id="QAB15832.1"/>
    </source>
</evidence>
<dbReference type="AlphaFoldDB" id="A0A410H4H1"/>
<dbReference type="GO" id="GO:0000455">
    <property type="term" value="P:enzyme-directed rRNA pseudouridine synthesis"/>
    <property type="evidence" value="ECO:0007669"/>
    <property type="project" value="TreeGrafter"/>
</dbReference>
<evidence type="ECO:0000256" key="1">
    <source>
        <dbReference type="ARBA" id="ARBA00010876"/>
    </source>
</evidence>
<dbReference type="PANTHER" id="PTHR21600">
    <property type="entry name" value="MITOCHONDRIAL RNA PSEUDOURIDINE SYNTHASE"/>
    <property type="match status" value="1"/>
</dbReference>
<proteinExistence type="inferred from homology"/>
<reference evidence="3 4" key="1">
    <citation type="journal article" date="2018" name="Environ. Microbiol.">
        <title>Genomes of ubiquitous marine and hypersaline Hydrogenovibrio, Thiomicrorhabdus and Thiomicrospira spp. encode a diversity of mechanisms to sustain chemolithoautotrophy in heterogeneous environments.</title>
        <authorList>
            <person name="Scott K.M."/>
            <person name="Williams J."/>
            <person name="Porter C.M.B."/>
            <person name="Russel S."/>
            <person name="Harmer T.L."/>
            <person name="Paul J.H."/>
            <person name="Antonen K.M."/>
            <person name="Bridges M.K."/>
            <person name="Camper G.J."/>
            <person name="Campla C.K."/>
            <person name="Casella L.G."/>
            <person name="Chase E."/>
            <person name="Conrad J.W."/>
            <person name="Cruz M.C."/>
            <person name="Dunlap D.S."/>
            <person name="Duran L."/>
            <person name="Fahsbender E.M."/>
            <person name="Goldsmith D.B."/>
            <person name="Keeley R.F."/>
            <person name="Kondoff M.R."/>
            <person name="Kussy B.I."/>
            <person name="Lane M.K."/>
            <person name="Lawler S."/>
            <person name="Leigh B.A."/>
            <person name="Lewis C."/>
            <person name="Lostal L.M."/>
            <person name="Marking D."/>
            <person name="Mancera P.A."/>
            <person name="McClenthan E.C."/>
            <person name="McIntyre E.A."/>
            <person name="Mine J.A."/>
            <person name="Modi S."/>
            <person name="Moore B.D."/>
            <person name="Morgan W.A."/>
            <person name="Nelson K.M."/>
            <person name="Nguyen K.N."/>
            <person name="Ogburn N."/>
            <person name="Parrino D.G."/>
            <person name="Pedapudi A.D."/>
            <person name="Pelham R.P."/>
            <person name="Preece A.M."/>
            <person name="Rampersad E.A."/>
            <person name="Richardson J.C."/>
            <person name="Rodgers C.M."/>
            <person name="Schaffer B.L."/>
            <person name="Sheridan N.E."/>
            <person name="Solone M.R."/>
            <person name="Staley Z.R."/>
            <person name="Tabuchi M."/>
            <person name="Waide R.J."/>
            <person name="Wanjugi P.W."/>
            <person name="Young S."/>
            <person name="Clum A."/>
            <person name="Daum C."/>
            <person name="Huntemann M."/>
            <person name="Ivanova N."/>
            <person name="Kyrpides N."/>
            <person name="Mikhailova N."/>
            <person name="Palaniappan K."/>
            <person name="Pillay M."/>
            <person name="Reddy T.B.K."/>
            <person name="Shapiro N."/>
            <person name="Stamatis D."/>
            <person name="Varghese N."/>
            <person name="Woyke T."/>
            <person name="Boden R."/>
            <person name="Freyermuth S.K."/>
            <person name="Kerfeld C.A."/>
        </authorList>
    </citation>
    <scope>NUCLEOTIDE SEQUENCE [LARGE SCALE GENOMIC DNA]</scope>
    <source>
        <strain evidence="3 4">JR-2</strain>
    </source>
</reference>